<feature type="transmembrane region" description="Helical" evidence="1">
    <location>
        <begin position="30"/>
        <end position="49"/>
    </location>
</feature>
<evidence type="ECO:0000256" key="1">
    <source>
        <dbReference type="SAM" id="Phobius"/>
    </source>
</evidence>
<keyword evidence="3" id="KW-1185">Reference proteome</keyword>
<keyword evidence="1" id="KW-0812">Transmembrane</keyword>
<dbReference type="AlphaFoldDB" id="A0A0M6XNC7"/>
<dbReference type="RefSeq" id="WP_055682115.1">
    <property type="nucleotide sequence ID" value="NZ_CANMUL010000004.1"/>
</dbReference>
<gene>
    <name evidence="2" type="ORF">JAN5088_01452</name>
</gene>
<dbReference type="EMBL" id="CXPG01000014">
    <property type="protein sequence ID" value="CTQ32680.1"/>
    <property type="molecule type" value="Genomic_DNA"/>
</dbReference>
<sequence length="70" mass="7361">MPLLIAVFLFSVFVLNVVLGSTSGRAFLGNVGEMLMLLGASVAFVVAILRREAAADRAARQRPQGGQDNG</sequence>
<name>A0A0M6XNC7_9RHOB</name>
<organism evidence="2 3">
    <name type="scientific">Jannaschia rubra</name>
    <dbReference type="NCBI Taxonomy" id="282197"/>
    <lineage>
        <taxon>Bacteria</taxon>
        <taxon>Pseudomonadati</taxon>
        <taxon>Pseudomonadota</taxon>
        <taxon>Alphaproteobacteria</taxon>
        <taxon>Rhodobacterales</taxon>
        <taxon>Roseobacteraceae</taxon>
        <taxon>Jannaschia</taxon>
    </lineage>
</organism>
<keyword evidence="1" id="KW-1133">Transmembrane helix</keyword>
<reference evidence="2 3" key="1">
    <citation type="submission" date="2015-07" db="EMBL/GenBank/DDBJ databases">
        <authorList>
            <person name="Noorani M."/>
        </authorList>
    </citation>
    <scope>NUCLEOTIDE SEQUENCE [LARGE SCALE GENOMIC DNA]</scope>
    <source>
        <strain evidence="2 3">CECT 5088</strain>
    </source>
</reference>
<dbReference type="OrthoDB" id="7875193at2"/>
<dbReference type="Proteomes" id="UP000048908">
    <property type="component" value="Unassembled WGS sequence"/>
</dbReference>
<proteinExistence type="predicted"/>
<evidence type="ECO:0000313" key="2">
    <source>
        <dbReference type="EMBL" id="CTQ32680.1"/>
    </source>
</evidence>
<protein>
    <submittedName>
        <fullName evidence="2">Uncharacterized protein</fullName>
    </submittedName>
</protein>
<accession>A0A0M6XNC7</accession>
<keyword evidence="1" id="KW-0472">Membrane</keyword>
<dbReference type="STRING" id="282197.SAMN04488517_101615"/>
<evidence type="ECO:0000313" key="3">
    <source>
        <dbReference type="Proteomes" id="UP000048908"/>
    </source>
</evidence>